<dbReference type="Pfam" id="PF00106">
    <property type="entry name" value="adh_short"/>
    <property type="match status" value="1"/>
</dbReference>
<keyword evidence="4" id="KW-1185">Reference proteome</keyword>
<evidence type="ECO:0000256" key="2">
    <source>
        <dbReference type="ARBA" id="ARBA00023002"/>
    </source>
</evidence>
<dbReference type="InterPro" id="IPR002347">
    <property type="entry name" value="SDR_fam"/>
</dbReference>
<dbReference type="Gene3D" id="3.40.50.720">
    <property type="entry name" value="NAD(P)-binding Rossmann-like Domain"/>
    <property type="match status" value="1"/>
</dbReference>
<protein>
    <submittedName>
        <fullName evidence="3">SDR family oxidoreductase</fullName>
    </submittedName>
</protein>
<dbReference type="SUPFAM" id="SSF51735">
    <property type="entry name" value="NAD(P)-binding Rossmann-fold domains"/>
    <property type="match status" value="1"/>
</dbReference>
<keyword evidence="2" id="KW-0560">Oxidoreductase</keyword>
<dbReference type="EMBL" id="BAAABZ010000025">
    <property type="protein sequence ID" value="GAA0532390.1"/>
    <property type="molecule type" value="Genomic_DNA"/>
</dbReference>
<gene>
    <name evidence="3" type="ORF">GCM10010390_38310</name>
</gene>
<evidence type="ECO:0000256" key="1">
    <source>
        <dbReference type="ARBA" id="ARBA00006484"/>
    </source>
</evidence>
<dbReference type="RefSeq" id="WP_346159924.1">
    <property type="nucleotide sequence ID" value="NZ_BAAABZ010000025.1"/>
</dbReference>
<name>A0ABP3N454_9ACTN</name>
<evidence type="ECO:0000313" key="3">
    <source>
        <dbReference type="EMBL" id="GAA0532390.1"/>
    </source>
</evidence>
<organism evidence="3 4">
    <name type="scientific">Streptomyces mordarskii</name>
    <dbReference type="NCBI Taxonomy" id="1226758"/>
    <lineage>
        <taxon>Bacteria</taxon>
        <taxon>Bacillati</taxon>
        <taxon>Actinomycetota</taxon>
        <taxon>Actinomycetes</taxon>
        <taxon>Kitasatosporales</taxon>
        <taxon>Streptomycetaceae</taxon>
        <taxon>Streptomyces</taxon>
    </lineage>
</organism>
<dbReference type="PANTHER" id="PTHR24320:SF148">
    <property type="entry name" value="NAD(P)-BINDING ROSSMANN-FOLD SUPERFAMILY PROTEIN"/>
    <property type="match status" value="1"/>
</dbReference>
<comment type="similarity">
    <text evidence="1">Belongs to the short-chain dehydrogenases/reductases (SDR) family.</text>
</comment>
<accession>A0ABP3N454</accession>
<dbReference type="Proteomes" id="UP001501576">
    <property type="component" value="Unassembled WGS sequence"/>
</dbReference>
<evidence type="ECO:0000313" key="4">
    <source>
        <dbReference type="Proteomes" id="UP001501576"/>
    </source>
</evidence>
<dbReference type="PRINTS" id="PR00081">
    <property type="entry name" value="GDHRDH"/>
</dbReference>
<sequence length="312" mass="33189">MPTPEHSASATPAWIITGPTSGIGRRTALELAEHGIVVLVGRDPNKLEEVEAEINARAGGHAISVVCDFSDITSVRRAAAQIVALGLPLAGMLNNAGIMPNRADRTPQGWDLAYTTNHLGPFALTETLIPHLPDHANVIFTCSGVEDPERKPAVTAGFRGARYISAEASARGEWQPGGSSKPGFDAYATSKQGNLATVLSFARETPRLRFIAVEPGFNPGTGLGRDANPALRFLAKYVLAPLAPLIKYWSTPKRAARLLAGVLTSQPHPSGVYYDENGKPMLGSAQVRDPAFSDRVVAETRALLAQVPSDTR</sequence>
<comment type="caution">
    <text evidence="3">The sequence shown here is derived from an EMBL/GenBank/DDBJ whole genome shotgun (WGS) entry which is preliminary data.</text>
</comment>
<proteinExistence type="inferred from homology"/>
<reference evidence="4" key="1">
    <citation type="journal article" date="2019" name="Int. J. Syst. Evol. Microbiol.">
        <title>The Global Catalogue of Microorganisms (GCM) 10K type strain sequencing project: providing services to taxonomists for standard genome sequencing and annotation.</title>
        <authorList>
            <consortium name="The Broad Institute Genomics Platform"/>
            <consortium name="The Broad Institute Genome Sequencing Center for Infectious Disease"/>
            <person name="Wu L."/>
            <person name="Ma J."/>
        </authorList>
    </citation>
    <scope>NUCLEOTIDE SEQUENCE [LARGE SCALE GENOMIC DNA]</scope>
    <source>
        <strain evidence="4">JCM 5052</strain>
    </source>
</reference>
<dbReference type="PANTHER" id="PTHR24320">
    <property type="entry name" value="RETINOL DEHYDROGENASE"/>
    <property type="match status" value="1"/>
</dbReference>
<dbReference type="InterPro" id="IPR036291">
    <property type="entry name" value="NAD(P)-bd_dom_sf"/>
</dbReference>